<keyword evidence="2 4" id="KW-0863">Zinc-finger</keyword>
<dbReference type="PANTHER" id="PTHR28069:SF2">
    <property type="entry name" value="GH20023P"/>
    <property type="match status" value="1"/>
</dbReference>
<evidence type="ECO:0000259" key="5">
    <source>
        <dbReference type="PROSITE" id="PS50865"/>
    </source>
</evidence>
<dbReference type="PROSITE" id="PS01360">
    <property type="entry name" value="ZF_MYND_1"/>
    <property type="match status" value="1"/>
</dbReference>
<evidence type="ECO:0000256" key="2">
    <source>
        <dbReference type="ARBA" id="ARBA00022771"/>
    </source>
</evidence>
<dbReference type="PANTHER" id="PTHR28069">
    <property type="entry name" value="GH20023P"/>
    <property type="match status" value="1"/>
</dbReference>
<proteinExistence type="predicted"/>
<dbReference type="AlphaFoldDB" id="A0AAE1KUH3"/>
<dbReference type="InterPro" id="IPR046824">
    <property type="entry name" value="Mss51-like_C"/>
</dbReference>
<dbReference type="GO" id="GO:0008270">
    <property type="term" value="F:zinc ion binding"/>
    <property type="evidence" value="ECO:0007669"/>
    <property type="project" value="UniProtKB-KW"/>
</dbReference>
<evidence type="ECO:0000256" key="4">
    <source>
        <dbReference type="PROSITE-ProRule" id="PRU00134"/>
    </source>
</evidence>
<accession>A0AAE1KUH3</accession>
<dbReference type="Pfam" id="PF01753">
    <property type="entry name" value="zf-MYND"/>
    <property type="match status" value="2"/>
</dbReference>
<dbReference type="InterPro" id="IPR002893">
    <property type="entry name" value="Znf_MYND"/>
</dbReference>
<reference evidence="6" key="1">
    <citation type="submission" date="2023-10" db="EMBL/GenBank/DDBJ databases">
        <title>Genome assemblies of two species of porcelain crab, Petrolisthes cinctipes and Petrolisthes manimaculis (Anomura: Porcellanidae).</title>
        <authorList>
            <person name="Angst P."/>
        </authorList>
    </citation>
    <scope>NUCLEOTIDE SEQUENCE</scope>
    <source>
        <strain evidence="6">PB745_01</strain>
        <tissue evidence="6">Gill</tissue>
    </source>
</reference>
<protein>
    <recommendedName>
        <fullName evidence="5">MYND-type domain-containing protein</fullName>
    </recommendedName>
</protein>
<organism evidence="6 7">
    <name type="scientific">Petrolisthes cinctipes</name>
    <name type="common">Flat porcelain crab</name>
    <dbReference type="NCBI Taxonomy" id="88211"/>
    <lineage>
        <taxon>Eukaryota</taxon>
        <taxon>Metazoa</taxon>
        <taxon>Ecdysozoa</taxon>
        <taxon>Arthropoda</taxon>
        <taxon>Crustacea</taxon>
        <taxon>Multicrustacea</taxon>
        <taxon>Malacostraca</taxon>
        <taxon>Eumalacostraca</taxon>
        <taxon>Eucarida</taxon>
        <taxon>Decapoda</taxon>
        <taxon>Pleocyemata</taxon>
        <taxon>Anomura</taxon>
        <taxon>Galatheoidea</taxon>
        <taxon>Porcellanidae</taxon>
        <taxon>Petrolisthes</taxon>
    </lineage>
</organism>
<gene>
    <name evidence="6" type="ORF">Pcinc_013262</name>
</gene>
<comment type="caution">
    <text evidence="6">The sequence shown here is derived from an EMBL/GenBank/DDBJ whole genome shotgun (WGS) entry which is preliminary data.</text>
</comment>
<sequence>MNGEGVINGNDNEVETIRHYHPGICHTCATRPSPTTSLKRCAQCQLVLYCSKQCQKKDWLIHKPLCQVQASLEGKNGVTSAEKKVNSNMNRFEARTLRRMQVRCKLGRPLKGYENEIFLFPRVCEICCEGDPSKMIECFKCRSVFYCSDEHYSEDDERHKKWCDAFNLCIGCDVLEYRLGVDSIPFPICIDDKYKALPGTIKEHLTSMLDMVSIPVGYLLEKDLFLILMSERLTYPLSVLYALQQIKIGPSQRDISKVTELTIHVVGAESTIEMLGIIRWEYLAHILPALQKLHVVFVGPQVFSVSDLDDPVPDNHCLDDSGMTLCEDCQVKGRAIVYEMCQMLYHEYVAASYSTRPDAIVAFNCGFHEFHGDKIDTWPESLKLMIQDSETPLIFTSYTEKEAMKDLHVLQEMGEVDVIIPRHMNPYQSLRPHRDPAKEDGADLFYVNRFITCVRATK</sequence>
<dbReference type="EMBL" id="JAWQEG010001103">
    <property type="protein sequence ID" value="KAK3882355.1"/>
    <property type="molecule type" value="Genomic_DNA"/>
</dbReference>
<evidence type="ECO:0000256" key="3">
    <source>
        <dbReference type="ARBA" id="ARBA00022833"/>
    </source>
</evidence>
<dbReference type="SUPFAM" id="SSF144232">
    <property type="entry name" value="HIT/MYND zinc finger-like"/>
    <property type="match status" value="2"/>
</dbReference>
<feature type="domain" description="MYND-type" evidence="5">
    <location>
        <begin position="25"/>
        <end position="66"/>
    </location>
</feature>
<dbReference type="Pfam" id="PF20179">
    <property type="entry name" value="MSS51_C"/>
    <property type="match status" value="1"/>
</dbReference>
<evidence type="ECO:0000313" key="6">
    <source>
        <dbReference type="EMBL" id="KAK3882355.1"/>
    </source>
</evidence>
<dbReference type="PROSITE" id="PS50865">
    <property type="entry name" value="ZF_MYND_2"/>
    <property type="match status" value="2"/>
</dbReference>
<evidence type="ECO:0000313" key="7">
    <source>
        <dbReference type="Proteomes" id="UP001286313"/>
    </source>
</evidence>
<dbReference type="Gene3D" id="6.10.140.2220">
    <property type="match status" value="2"/>
</dbReference>
<feature type="domain" description="MYND-type" evidence="5">
    <location>
        <begin position="124"/>
        <end position="163"/>
    </location>
</feature>
<name>A0AAE1KUH3_PETCI</name>
<keyword evidence="7" id="KW-1185">Reference proteome</keyword>
<keyword evidence="3" id="KW-0862">Zinc</keyword>
<keyword evidence="1" id="KW-0479">Metal-binding</keyword>
<evidence type="ECO:0000256" key="1">
    <source>
        <dbReference type="ARBA" id="ARBA00022723"/>
    </source>
</evidence>
<dbReference type="Proteomes" id="UP001286313">
    <property type="component" value="Unassembled WGS sequence"/>
</dbReference>